<protein>
    <recommendedName>
        <fullName evidence="11">ABC transporter permease</fullName>
    </recommendedName>
</protein>
<feature type="domain" description="ABC3 transporter permease C-terminal" evidence="8">
    <location>
        <begin position="690"/>
        <end position="803"/>
    </location>
</feature>
<gene>
    <name evidence="10" type="ORF">METZ01_LOCUS21227</name>
</gene>
<keyword evidence="2" id="KW-1003">Cell membrane</keyword>
<comment type="subcellular location">
    <subcellularLocation>
        <location evidence="1">Cell membrane</location>
        <topology evidence="1">Multi-pass membrane protein</topology>
    </subcellularLocation>
</comment>
<reference evidence="10" key="1">
    <citation type="submission" date="2018-05" db="EMBL/GenBank/DDBJ databases">
        <authorList>
            <person name="Lanie J.A."/>
            <person name="Ng W.-L."/>
            <person name="Kazmierczak K.M."/>
            <person name="Andrzejewski T.M."/>
            <person name="Davidsen T.M."/>
            <person name="Wayne K.J."/>
            <person name="Tettelin H."/>
            <person name="Glass J.I."/>
            <person name="Rusch D."/>
            <person name="Podicherti R."/>
            <person name="Tsui H.-C.T."/>
            <person name="Winkler M.E."/>
        </authorList>
    </citation>
    <scope>NUCLEOTIDE SEQUENCE</scope>
</reference>
<dbReference type="GO" id="GO:0005886">
    <property type="term" value="C:plasma membrane"/>
    <property type="evidence" value="ECO:0007669"/>
    <property type="project" value="UniProtKB-SubCell"/>
</dbReference>
<accession>A0A381PSD0</accession>
<evidence type="ECO:0000256" key="7">
    <source>
        <dbReference type="SAM" id="Phobius"/>
    </source>
</evidence>
<evidence type="ECO:0000259" key="9">
    <source>
        <dbReference type="Pfam" id="PF12704"/>
    </source>
</evidence>
<evidence type="ECO:0000256" key="3">
    <source>
        <dbReference type="ARBA" id="ARBA00022692"/>
    </source>
</evidence>
<dbReference type="Pfam" id="PF12704">
    <property type="entry name" value="MacB_PCD"/>
    <property type="match status" value="2"/>
</dbReference>
<evidence type="ECO:0008006" key="11">
    <source>
        <dbReference type="Google" id="ProtNLM"/>
    </source>
</evidence>
<dbReference type="PANTHER" id="PTHR30572:SF4">
    <property type="entry name" value="ABC TRANSPORTER PERMEASE YTRF"/>
    <property type="match status" value="1"/>
</dbReference>
<sequence length="810" mass="85483">MQDIRFAFRTLRNNPGFTLVVMATLGLGIGINTAIFSVVNGVLLRPLPYTEPDDIMTLWEANPQSDVAQDQVAAATFIDWVDRSRSFAALGAYNFQSFVLAGAGKGEVQPVTGAQVSPATFEVVDVQPSLGRAFQEEEATPGNDLVVILSNGLWVRRFEADPDVIGTVIYLGKTPYTVVGVMPPDFQFPPGAQDVQIWKPLAIDAALADPRGMRVYNVVGRLNDDVSVEQARSEMSAIAVGIQRENPESSRGWGVNVTPALEQLVGGFNTLVAVLAGAAALVLLIGCVNVANLVLARASTNQREFAVRAALGAGRGQLLRTSLAESLTLVFLGGGLGLVLAFSGVAVLRRIVPPDIPRIDQIGIDGAVLGFTVLASLFAGVLFGLYPALRAVRPRVTDVLQDGGHGGIGGRMSGRLLNGMVAAQVALALLLLLSAGVMMKSFSGLLQVEPGFRTEDVIVATVSIPDYGANNPQLQAEMGFKQVAFWNQLVDRVGSLPGVEAAGAVSALPMSPHGADFDLPVSILSRDAAPTEQPRVQYRATVPGYFEAIGMTLVRGRLLDRFDREEGRPVVVLNESAAQLLFGDSDPVGHLLGVPMAGRIEVVGVVADVRHAGLDAPPSPEMFVAYENFPSADMHLVVHSPTGQADLARAIRTEIDAAWPGLFGTRLVTMEGLISESLAQPRFNMALLLSFALCALVLATVGIYGVTSYLVVRRTGEIGVRMALGSDASSTFRLVVSQTLTYVLLGGVLGVVAYAFAAGVIRGLLYEVSPLDPLTLVSVVALLIVTAAGAAAIPARRATRVDPVTALASE</sequence>
<dbReference type="Pfam" id="PF02687">
    <property type="entry name" value="FtsX"/>
    <property type="match status" value="2"/>
</dbReference>
<feature type="transmembrane region" description="Helical" evidence="7">
    <location>
        <begin position="685"/>
        <end position="712"/>
    </location>
</feature>
<dbReference type="InterPro" id="IPR050250">
    <property type="entry name" value="Macrolide_Exporter_MacB"/>
</dbReference>
<feature type="transmembrane region" description="Helical" evidence="7">
    <location>
        <begin position="740"/>
        <end position="761"/>
    </location>
</feature>
<keyword evidence="5 7" id="KW-0472">Membrane</keyword>
<feature type="transmembrane region" description="Helical" evidence="7">
    <location>
        <begin position="368"/>
        <end position="389"/>
    </location>
</feature>
<evidence type="ECO:0000256" key="1">
    <source>
        <dbReference type="ARBA" id="ARBA00004651"/>
    </source>
</evidence>
<feature type="domain" description="MacB-like periplasmic core" evidence="9">
    <location>
        <begin position="485"/>
        <end position="641"/>
    </location>
</feature>
<name>A0A381PSD0_9ZZZZ</name>
<dbReference type="AlphaFoldDB" id="A0A381PSD0"/>
<dbReference type="InterPro" id="IPR017800">
    <property type="entry name" value="ADOP"/>
</dbReference>
<dbReference type="EMBL" id="UINC01001038">
    <property type="protein sequence ID" value="SUZ68373.1"/>
    <property type="molecule type" value="Genomic_DNA"/>
</dbReference>
<dbReference type="NCBIfam" id="TIGR03434">
    <property type="entry name" value="ADOP"/>
    <property type="match status" value="1"/>
</dbReference>
<comment type="similarity">
    <text evidence="6">Belongs to the ABC-4 integral membrane protein family.</text>
</comment>
<feature type="domain" description="ABC3 transporter permease C-terminal" evidence="8">
    <location>
        <begin position="278"/>
        <end position="393"/>
    </location>
</feature>
<keyword evidence="4 7" id="KW-1133">Transmembrane helix</keyword>
<dbReference type="InterPro" id="IPR025857">
    <property type="entry name" value="MacB_PCD"/>
</dbReference>
<evidence type="ECO:0000259" key="8">
    <source>
        <dbReference type="Pfam" id="PF02687"/>
    </source>
</evidence>
<feature type="transmembrane region" description="Helical" evidence="7">
    <location>
        <begin position="20"/>
        <end position="43"/>
    </location>
</feature>
<keyword evidence="3 7" id="KW-0812">Transmembrane</keyword>
<evidence type="ECO:0000256" key="6">
    <source>
        <dbReference type="ARBA" id="ARBA00038076"/>
    </source>
</evidence>
<dbReference type="PANTHER" id="PTHR30572">
    <property type="entry name" value="MEMBRANE COMPONENT OF TRANSPORTER-RELATED"/>
    <property type="match status" value="1"/>
</dbReference>
<dbReference type="GO" id="GO:0022857">
    <property type="term" value="F:transmembrane transporter activity"/>
    <property type="evidence" value="ECO:0007669"/>
    <property type="project" value="TreeGrafter"/>
</dbReference>
<evidence type="ECO:0000313" key="10">
    <source>
        <dbReference type="EMBL" id="SUZ68373.1"/>
    </source>
</evidence>
<feature type="transmembrane region" description="Helical" evidence="7">
    <location>
        <begin position="327"/>
        <end position="348"/>
    </location>
</feature>
<feature type="transmembrane region" description="Helical" evidence="7">
    <location>
        <begin position="416"/>
        <end position="439"/>
    </location>
</feature>
<organism evidence="10">
    <name type="scientific">marine metagenome</name>
    <dbReference type="NCBI Taxonomy" id="408172"/>
    <lineage>
        <taxon>unclassified sequences</taxon>
        <taxon>metagenomes</taxon>
        <taxon>ecological metagenomes</taxon>
    </lineage>
</organism>
<evidence type="ECO:0000256" key="2">
    <source>
        <dbReference type="ARBA" id="ARBA00022475"/>
    </source>
</evidence>
<dbReference type="InterPro" id="IPR003838">
    <property type="entry name" value="ABC3_permease_C"/>
</dbReference>
<evidence type="ECO:0000256" key="5">
    <source>
        <dbReference type="ARBA" id="ARBA00023136"/>
    </source>
</evidence>
<proteinExistence type="inferred from homology"/>
<feature type="transmembrane region" description="Helical" evidence="7">
    <location>
        <begin position="773"/>
        <end position="793"/>
    </location>
</feature>
<feature type="transmembrane region" description="Helical" evidence="7">
    <location>
        <begin position="271"/>
        <end position="295"/>
    </location>
</feature>
<feature type="domain" description="MacB-like periplasmic core" evidence="9">
    <location>
        <begin position="18"/>
        <end position="237"/>
    </location>
</feature>
<evidence type="ECO:0000256" key="4">
    <source>
        <dbReference type="ARBA" id="ARBA00022989"/>
    </source>
</evidence>